<dbReference type="CDD" id="cd03038">
    <property type="entry name" value="GST_N_etherase_LigE"/>
    <property type="match status" value="1"/>
</dbReference>
<dbReference type="InterPro" id="IPR036282">
    <property type="entry name" value="Glutathione-S-Trfase_C_sf"/>
</dbReference>
<evidence type="ECO:0000259" key="2">
    <source>
        <dbReference type="Pfam" id="PF22041"/>
    </source>
</evidence>
<dbReference type="SUPFAM" id="SSF47616">
    <property type="entry name" value="GST C-terminal domain-like"/>
    <property type="match status" value="1"/>
</dbReference>
<dbReference type="EMBL" id="MU004241">
    <property type="protein sequence ID" value="KAF2665090.1"/>
    <property type="molecule type" value="Genomic_DNA"/>
</dbReference>
<evidence type="ECO:0008006" key="5">
    <source>
        <dbReference type="Google" id="ProtNLM"/>
    </source>
</evidence>
<dbReference type="Gene3D" id="3.40.30.10">
    <property type="entry name" value="Glutaredoxin"/>
    <property type="match status" value="1"/>
</dbReference>
<evidence type="ECO:0000313" key="4">
    <source>
        <dbReference type="Proteomes" id="UP000799302"/>
    </source>
</evidence>
<dbReference type="Gene3D" id="1.20.1050.10">
    <property type="match status" value="1"/>
</dbReference>
<feature type="domain" description="Glutathione S-transferase UstS-like C-terminal" evidence="2">
    <location>
        <begin position="125"/>
        <end position="210"/>
    </location>
</feature>
<accession>A0A6A6TZH0</accession>
<name>A0A6A6TZH0_9PEZI</name>
<gene>
    <name evidence="3" type="ORF">BT63DRAFT_429035</name>
</gene>
<dbReference type="InterPro" id="IPR004045">
    <property type="entry name" value="Glutathione_S-Trfase_N"/>
</dbReference>
<dbReference type="Pfam" id="PF13409">
    <property type="entry name" value="GST_N_2"/>
    <property type="match status" value="1"/>
</dbReference>
<evidence type="ECO:0000259" key="1">
    <source>
        <dbReference type="Pfam" id="PF13409"/>
    </source>
</evidence>
<reference evidence="3" key="1">
    <citation type="journal article" date="2020" name="Stud. Mycol.">
        <title>101 Dothideomycetes genomes: a test case for predicting lifestyles and emergence of pathogens.</title>
        <authorList>
            <person name="Haridas S."/>
            <person name="Albert R."/>
            <person name="Binder M."/>
            <person name="Bloem J."/>
            <person name="Labutti K."/>
            <person name="Salamov A."/>
            <person name="Andreopoulos B."/>
            <person name="Baker S."/>
            <person name="Barry K."/>
            <person name="Bills G."/>
            <person name="Bluhm B."/>
            <person name="Cannon C."/>
            <person name="Castanera R."/>
            <person name="Culley D."/>
            <person name="Daum C."/>
            <person name="Ezra D."/>
            <person name="Gonzalez J."/>
            <person name="Henrissat B."/>
            <person name="Kuo A."/>
            <person name="Liang C."/>
            <person name="Lipzen A."/>
            <person name="Lutzoni F."/>
            <person name="Magnuson J."/>
            <person name="Mondo S."/>
            <person name="Nolan M."/>
            <person name="Ohm R."/>
            <person name="Pangilinan J."/>
            <person name="Park H.-J."/>
            <person name="Ramirez L."/>
            <person name="Alfaro M."/>
            <person name="Sun H."/>
            <person name="Tritt A."/>
            <person name="Yoshinaga Y."/>
            <person name="Zwiers L.-H."/>
            <person name="Turgeon B."/>
            <person name="Goodwin S."/>
            <person name="Spatafora J."/>
            <person name="Crous P."/>
            <person name="Grigoriev I."/>
        </authorList>
    </citation>
    <scope>NUCLEOTIDE SEQUENCE</scope>
    <source>
        <strain evidence="3">CBS 115976</strain>
    </source>
</reference>
<sequence length="239" mass="27251">MSKLVLYDIPTKDPRRCWSLNTWKTRMALNFKGVDYETKWVEYPDIAATLKELGVTANSSGPREYTCPAVRFPDGTAVMESTKIAAALEERYPEPSFNMDSPEQKKLSTFIVQLINPTFADWMTQVPDHFLLPRSKEYFIRTREESLGKTLTQAREEDGGDTAWAKSRPAWEDYATLLKAKGGPFLLGSTASYADFAVVSFLKMIDMMHLELFNKIMAVDPVISRLYEACGPWLERNDH</sequence>
<evidence type="ECO:0000313" key="3">
    <source>
        <dbReference type="EMBL" id="KAF2665090.1"/>
    </source>
</evidence>
<dbReference type="InterPro" id="IPR054416">
    <property type="entry name" value="GST_UstS-like_C"/>
</dbReference>
<dbReference type="AlphaFoldDB" id="A0A6A6TZH0"/>
<dbReference type="Pfam" id="PF22041">
    <property type="entry name" value="GST_C_7"/>
    <property type="match status" value="1"/>
</dbReference>
<organism evidence="3 4">
    <name type="scientific">Microthyrium microscopicum</name>
    <dbReference type="NCBI Taxonomy" id="703497"/>
    <lineage>
        <taxon>Eukaryota</taxon>
        <taxon>Fungi</taxon>
        <taxon>Dikarya</taxon>
        <taxon>Ascomycota</taxon>
        <taxon>Pezizomycotina</taxon>
        <taxon>Dothideomycetes</taxon>
        <taxon>Dothideomycetes incertae sedis</taxon>
        <taxon>Microthyriales</taxon>
        <taxon>Microthyriaceae</taxon>
        <taxon>Microthyrium</taxon>
    </lineage>
</organism>
<protein>
    <recommendedName>
        <fullName evidence="5">GST N-terminal domain-containing protein</fullName>
    </recommendedName>
</protein>
<dbReference type="SUPFAM" id="SSF52833">
    <property type="entry name" value="Thioredoxin-like"/>
    <property type="match status" value="1"/>
</dbReference>
<feature type="domain" description="GST N-terminal" evidence="1">
    <location>
        <begin position="18"/>
        <end position="91"/>
    </location>
</feature>
<proteinExistence type="predicted"/>
<dbReference type="OrthoDB" id="4951845at2759"/>
<dbReference type="InterPro" id="IPR036249">
    <property type="entry name" value="Thioredoxin-like_sf"/>
</dbReference>
<dbReference type="Proteomes" id="UP000799302">
    <property type="component" value="Unassembled WGS sequence"/>
</dbReference>
<keyword evidence="4" id="KW-1185">Reference proteome</keyword>